<name>A0A974NUN7_9SPHN</name>
<evidence type="ECO:0000313" key="1">
    <source>
        <dbReference type="EMBL" id="QQV77222.1"/>
    </source>
</evidence>
<dbReference type="KEGG" id="sari:H5J25_18210"/>
<evidence type="ECO:0000313" key="2">
    <source>
        <dbReference type="Proteomes" id="UP000595894"/>
    </source>
</evidence>
<reference evidence="2" key="1">
    <citation type="submission" date="2020-09" db="EMBL/GenBank/DDBJ databases">
        <title>Sphingomonas sp., a new species isolated from pork steak.</title>
        <authorList>
            <person name="Heidler von Heilborn D."/>
        </authorList>
    </citation>
    <scope>NUCLEOTIDE SEQUENCE [LARGE SCALE GENOMIC DNA]</scope>
</reference>
<keyword evidence="2" id="KW-1185">Reference proteome</keyword>
<dbReference type="RefSeq" id="WP_202093534.1">
    <property type="nucleotide sequence ID" value="NZ_CP061035.1"/>
</dbReference>
<proteinExistence type="predicted"/>
<dbReference type="Proteomes" id="UP000595894">
    <property type="component" value="Chromosome"/>
</dbReference>
<sequence length="149" mass="15598">MRDSVIAFTALRQRVSQIEGRRQTETSGVTVLGHAGIDASLGGGLERGRLHEIFAADAEDASSAAGFAAMIVRRGGTGSVVWLKEEGVQGAGGALHMPGLVQLDLRGTDLIVGLLPDALSVLRVAAEVVRCADAGIVVIELWRSPGRWT</sequence>
<dbReference type="AlphaFoldDB" id="A0A974NUN7"/>
<accession>A0A974NUN7</accession>
<organism evidence="1 2">
    <name type="scientific">Sphingomonas aliaeris</name>
    <dbReference type="NCBI Taxonomy" id="2759526"/>
    <lineage>
        <taxon>Bacteria</taxon>
        <taxon>Pseudomonadati</taxon>
        <taxon>Pseudomonadota</taxon>
        <taxon>Alphaproteobacteria</taxon>
        <taxon>Sphingomonadales</taxon>
        <taxon>Sphingomonadaceae</taxon>
        <taxon>Sphingomonas</taxon>
    </lineage>
</organism>
<gene>
    <name evidence="1" type="ORF">H5J25_18210</name>
</gene>
<dbReference type="EMBL" id="CP061035">
    <property type="protein sequence ID" value="QQV77222.1"/>
    <property type="molecule type" value="Genomic_DNA"/>
</dbReference>
<protein>
    <submittedName>
        <fullName evidence="1">Uncharacterized protein</fullName>
    </submittedName>
</protein>